<proteinExistence type="predicted"/>
<dbReference type="PANTHER" id="PTHR46238">
    <property type="entry name" value="REVERSE TRANSCRIPTASE DOMAIN-CONTAINING PROTEIN"/>
    <property type="match status" value="1"/>
</dbReference>
<gene>
    <name evidence="2" type="ORF">Tco_0802019</name>
</gene>
<dbReference type="EMBL" id="BQNB010011779">
    <property type="protein sequence ID" value="GJS95051.1"/>
    <property type="molecule type" value="Genomic_DNA"/>
</dbReference>
<keyword evidence="1" id="KW-1133">Transmembrane helix</keyword>
<protein>
    <recommendedName>
        <fullName evidence="4">RNA-directed DNA polymerase, eukaryota, reverse transcriptase zinc-binding domain protein</fullName>
    </recommendedName>
</protein>
<keyword evidence="1" id="KW-0812">Transmembrane</keyword>
<keyword evidence="1" id="KW-0472">Membrane</keyword>
<evidence type="ECO:0000313" key="2">
    <source>
        <dbReference type="EMBL" id="GJS95051.1"/>
    </source>
</evidence>
<evidence type="ECO:0008006" key="4">
    <source>
        <dbReference type="Google" id="ProtNLM"/>
    </source>
</evidence>
<accession>A0ABQ4ZZX4</accession>
<organism evidence="2 3">
    <name type="scientific">Tanacetum coccineum</name>
    <dbReference type="NCBI Taxonomy" id="301880"/>
    <lineage>
        <taxon>Eukaryota</taxon>
        <taxon>Viridiplantae</taxon>
        <taxon>Streptophyta</taxon>
        <taxon>Embryophyta</taxon>
        <taxon>Tracheophyta</taxon>
        <taxon>Spermatophyta</taxon>
        <taxon>Magnoliopsida</taxon>
        <taxon>eudicotyledons</taxon>
        <taxon>Gunneridae</taxon>
        <taxon>Pentapetalae</taxon>
        <taxon>asterids</taxon>
        <taxon>campanulids</taxon>
        <taxon>Asterales</taxon>
        <taxon>Asteraceae</taxon>
        <taxon>Asteroideae</taxon>
        <taxon>Anthemideae</taxon>
        <taxon>Anthemidinae</taxon>
        <taxon>Tanacetum</taxon>
    </lineage>
</organism>
<sequence length="560" mass="64856">MARTRKQKSALANISYILEPKESFRYLGSVIHKSGRIEDDVTHHIQADWLKWRAATGILCDMNVPLKLKGKFYRVVIRLAMLYRSEFMTIVNKIRERRLRWLGHVKRRPQSTPHVRRVESITVDDVRRRGRPKLRWEDILKIDLKELLLSEDMIYDRKSHILPSRSFLHALLFCLLAPLLFCRHASMPARMVLSFYVCSFMLYASLFVYTHVVCFDALSLARGLSGSGLSTLGSDESNAMRNMMSKLRYLKGKIREWINDFRNKTKRAIGQYKEELQALDDAIDKGKGSDDIVNKRMEVLNSMQHFDKIQAMDIAQKAKIKWAIEGDENSRYYHGVLNKKRSQLSIRGIMVDGVWTEKPNSVKLKFLQHFRRRFEKPTGKRAYVDMNFPKSISIDQQMDLECDVSIEELKRAVWECGTDKSPGPDGFTFGFYRKFWTTIEKDVFAAVTHFFTYGDIPKGCNSSFIALIPKVRDANLVKDFRPICIIGTKVGGSMSRVQAWTEVIDKVKSRLSNWKMKALSIRGITVGHKGDIKPPFGTTIDWRFVHYDVPRIFMAFVIVA</sequence>
<name>A0ABQ4ZZX4_9ASTR</name>
<dbReference type="Proteomes" id="UP001151760">
    <property type="component" value="Unassembled WGS sequence"/>
</dbReference>
<reference evidence="2" key="2">
    <citation type="submission" date="2022-01" db="EMBL/GenBank/DDBJ databases">
        <authorList>
            <person name="Yamashiro T."/>
            <person name="Shiraishi A."/>
            <person name="Satake H."/>
            <person name="Nakayama K."/>
        </authorList>
    </citation>
    <scope>NUCLEOTIDE SEQUENCE</scope>
</reference>
<evidence type="ECO:0000256" key="1">
    <source>
        <dbReference type="SAM" id="Phobius"/>
    </source>
</evidence>
<feature type="transmembrane region" description="Helical" evidence="1">
    <location>
        <begin position="192"/>
        <end position="215"/>
    </location>
</feature>
<evidence type="ECO:0000313" key="3">
    <source>
        <dbReference type="Proteomes" id="UP001151760"/>
    </source>
</evidence>
<comment type="caution">
    <text evidence="2">The sequence shown here is derived from an EMBL/GenBank/DDBJ whole genome shotgun (WGS) entry which is preliminary data.</text>
</comment>
<dbReference type="PANTHER" id="PTHR46238:SF8">
    <property type="entry name" value="ENDONUCLEASE_EXONUCLEASE_PHOSPHATASE DOMAIN-CONTAINING PROTEIN"/>
    <property type="match status" value="1"/>
</dbReference>
<keyword evidence="3" id="KW-1185">Reference proteome</keyword>
<reference evidence="2" key="1">
    <citation type="journal article" date="2022" name="Int. J. Mol. Sci.">
        <title>Draft Genome of Tanacetum Coccineum: Genomic Comparison of Closely Related Tanacetum-Family Plants.</title>
        <authorList>
            <person name="Yamashiro T."/>
            <person name="Shiraishi A."/>
            <person name="Nakayama K."/>
            <person name="Satake H."/>
        </authorList>
    </citation>
    <scope>NUCLEOTIDE SEQUENCE</scope>
</reference>